<dbReference type="Proteomes" id="UP000279995">
    <property type="component" value="Chromosome I"/>
</dbReference>
<gene>
    <name evidence="1" type="ORF">D9T18_02250</name>
</gene>
<organism evidence="1 2">
    <name type="scientific">Pseudoalteromonas agarivorans</name>
    <dbReference type="NCBI Taxonomy" id="176102"/>
    <lineage>
        <taxon>Bacteria</taxon>
        <taxon>Pseudomonadati</taxon>
        <taxon>Pseudomonadota</taxon>
        <taxon>Gammaproteobacteria</taxon>
        <taxon>Alteromonadales</taxon>
        <taxon>Pseudoalteromonadaceae</taxon>
        <taxon>Pseudoalteromonas</taxon>
    </lineage>
</organism>
<sequence>MDETELSRTQLPKELIELEDALFEVKFCPNYKSYKKLVPTLLTYPNANIITFDDDIVIPPDTVAALVEGHTRYPNAVIATRGRLMSTDVEGEFKSYDTWSLIDNSSEVFATYCILPVGYGGVFYPSGSLSSEVTNVAKFTQCADNADDIWFKCMALLKHTPTLILPRHVSTSYKVLEDSQDTALYLTVNTQDRNRSCLYAVAQCYPELNELFSCPGFNKVSVSSELLKELLAKPTLFDSKESGASFFRDAAIKVERTNTHLALQLMKLARKYRPRGPLIIRKIKEYQAKIKNS</sequence>
<name>A0AAD0XBP4_9GAMM</name>
<reference evidence="1 2" key="1">
    <citation type="submission" date="2018-10" db="EMBL/GenBank/DDBJ databases">
        <title>Complete Genome Sequence and Transcriptomic Profiles of a Marine Bacterium, Pseudoalteromonas agarivorans Hao 2018.</title>
        <authorList>
            <person name="Hao L."/>
        </authorList>
    </citation>
    <scope>NUCLEOTIDE SEQUENCE [LARGE SCALE GENOMIC DNA]</scope>
    <source>
        <strain evidence="1 2">Hao 2018</strain>
    </source>
</reference>
<dbReference type="AlphaFoldDB" id="A0AAD0XBP4"/>
<evidence type="ECO:0000313" key="1">
    <source>
        <dbReference type="EMBL" id="AYM85599.1"/>
    </source>
</evidence>
<protein>
    <recommendedName>
        <fullName evidence="3">Glycosyl transferase 64 domain-containing protein</fullName>
    </recommendedName>
</protein>
<proteinExistence type="predicted"/>
<accession>A0AAD0XBP4</accession>
<dbReference type="EMBL" id="CP033065">
    <property type="protein sequence ID" value="AYM85599.1"/>
    <property type="molecule type" value="Genomic_DNA"/>
</dbReference>
<evidence type="ECO:0008006" key="3">
    <source>
        <dbReference type="Google" id="ProtNLM"/>
    </source>
</evidence>
<evidence type="ECO:0000313" key="2">
    <source>
        <dbReference type="Proteomes" id="UP000279995"/>
    </source>
</evidence>